<dbReference type="Pfam" id="PF21686">
    <property type="entry name" value="LigD_Prim-Pol"/>
    <property type="match status" value="1"/>
</dbReference>
<organism evidence="2">
    <name type="scientific">Candidatus Fermentithermobacillus carboniphilus</name>
    <dbReference type="NCBI Taxonomy" id="3085328"/>
    <lineage>
        <taxon>Bacteria</taxon>
        <taxon>Bacillati</taxon>
        <taxon>Bacillota</taxon>
        <taxon>Candidatus Fermentithermobacillia</taxon>
        <taxon>Candidatus Fermentithermobacillales</taxon>
        <taxon>Candidatus Fermentithermobacillaceae</taxon>
        <taxon>Candidatus Fermentithermobacillus</taxon>
    </lineage>
</organism>
<proteinExistence type="predicted"/>
<dbReference type="PANTHER" id="PTHR42705:SF2">
    <property type="entry name" value="BIFUNCTIONAL NON-HOMOLOGOUS END JOINING PROTEIN LIGD"/>
    <property type="match status" value="1"/>
</dbReference>
<dbReference type="CDD" id="cd04861">
    <property type="entry name" value="LigD_Pol_like"/>
    <property type="match status" value="1"/>
</dbReference>
<accession>A0AAT9LCS8</accession>
<dbReference type="PANTHER" id="PTHR42705">
    <property type="entry name" value="BIFUNCTIONAL NON-HOMOLOGOUS END JOINING PROTEIN LIGD"/>
    <property type="match status" value="1"/>
</dbReference>
<dbReference type="InterPro" id="IPR014145">
    <property type="entry name" value="LigD_pol_dom"/>
</dbReference>
<dbReference type="KEGG" id="fcz:IMF26_02100"/>
<name>A0AAT9LCS8_9FIRM</name>
<protein>
    <submittedName>
        <fullName evidence="2">Non-homologous end-joining DNA ligase</fullName>
        <ecNumber evidence="2">6.5.1.1</ecNumber>
    </submittedName>
</protein>
<dbReference type="GO" id="GO:0003910">
    <property type="term" value="F:DNA ligase (ATP) activity"/>
    <property type="evidence" value="ECO:0007669"/>
    <property type="project" value="UniProtKB-EC"/>
</dbReference>
<gene>
    <name evidence="2" type="primary">ligD</name>
    <name evidence="2" type="ORF">IMF26_02100</name>
</gene>
<dbReference type="InterPro" id="IPR052171">
    <property type="entry name" value="NHEJ_LigD"/>
</dbReference>
<evidence type="ECO:0000313" key="2">
    <source>
        <dbReference type="EMBL" id="QUL98889.1"/>
    </source>
</evidence>
<reference evidence="2" key="1">
    <citation type="submission" date="2020-10" db="EMBL/GenBank/DDBJ databases">
        <authorList>
            <person name="Kadnikov V."/>
            <person name="Beletsky A.V."/>
            <person name="Mardanov A.V."/>
            <person name="Karnachuk O.V."/>
            <person name="Ravin N.V."/>
        </authorList>
    </citation>
    <scope>NUCLEOTIDE SEQUENCE</scope>
    <source>
        <strain evidence="2">Bu02</strain>
    </source>
</reference>
<reference evidence="2" key="2">
    <citation type="journal article" date="2023" name="Biology">
        <title>Prokaryotic Life Associated with Coal-Fire Gas Vents Revealed by Metagenomics.</title>
        <authorList>
            <person name="Kadnikov V.V."/>
            <person name="Mardanov A.V."/>
            <person name="Beletsky A.V."/>
            <person name="Karnachuk O.V."/>
            <person name="Ravin N.V."/>
        </authorList>
    </citation>
    <scope>NUCLEOTIDE SEQUENCE</scope>
    <source>
        <strain evidence="2">Bu02</strain>
    </source>
</reference>
<keyword evidence="2" id="KW-0436">Ligase</keyword>
<dbReference type="Gene3D" id="3.90.920.10">
    <property type="entry name" value="DNA primase, PRIM domain"/>
    <property type="match status" value="1"/>
</dbReference>
<dbReference type="AlphaFoldDB" id="A0AAT9LCS8"/>
<dbReference type="EC" id="6.5.1.1" evidence="2"/>
<evidence type="ECO:0000259" key="1">
    <source>
        <dbReference type="Pfam" id="PF21686"/>
    </source>
</evidence>
<dbReference type="NCBIfam" id="TIGR02778">
    <property type="entry name" value="ligD_pol"/>
    <property type="match status" value="1"/>
</dbReference>
<sequence>MPVKQEKRIRVRIGAREIEVSNLDKVYWPEDGFTKADLLEYYVTIARWILPHLKDRPLSLVRFPEGIQEGGFYQKDAPPGTPEWVRIAPVMSKEKGTFINFILCDNVETLAWMANSGVIEINPWLSRYGSLDYPDFAVFDIDPAEGAGWEDVKVVVRMVQSLLSEWKLEGFPKVSGATGVHIYVPVEPRYTYKEISMFVKYAATIIEAAYPEKVTLKRKVKERHGHVYIDYPQNARGQTISSVYGVKALSGAPVSMPVTWDEIDRVLPNSWNIKTAPERLELAGDMFARVLTSRQNIDPFLRAALSGKAK</sequence>
<feature type="domain" description="DNA ligase D polymerase" evidence="1">
    <location>
        <begin position="34"/>
        <end position="287"/>
    </location>
</feature>
<dbReference type="EMBL" id="CP062796">
    <property type="protein sequence ID" value="QUL98889.1"/>
    <property type="molecule type" value="Genomic_DNA"/>
</dbReference>